<comment type="similarity">
    <text evidence="1">Belongs to the cytochrome P450 family.</text>
</comment>
<comment type="caution">
    <text evidence="4">The sequence shown here is derived from an EMBL/GenBank/DDBJ whole genome shotgun (WGS) entry which is preliminary data.</text>
</comment>
<dbReference type="PANTHER" id="PTHR24286">
    <property type="entry name" value="CYTOCHROME P450 26"/>
    <property type="match status" value="1"/>
</dbReference>
<reference evidence="4" key="1">
    <citation type="submission" date="2020-03" db="EMBL/GenBank/DDBJ databases">
        <title>Castanea mollissima Vanexum genome sequencing.</title>
        <authorList>
            <person name="Staton M."/>
        </authorList>
    </citation>
    <scope>NUCLEOTIDE SEQUENCE</scope>
    <source>
        <tissue evidence="4">Leaf</tissue>
    </source>
</reference>
<dbReference type="PANTHER" id="PTHR24286:SF256">
    <property type="entry name" value="CYTOCHROME P450 FAMILY PROTEIN"/>
    <property type="match status" value="1"/>
</dbReference>
<evidence type="ECO:0000313" key="5">
    <source>
        <dbReference type="Proteomes" id="UP000737018"/>
    </source>
</evidence>
<sequence length="266" mass="30033">MPFLFLIAFTLVSAFLLSKYLSKCQTKNLPRGSLGYPFIGETLSFIRAQREDRGWDWLEERILKHGSVFKTSLMGSPTVVIIGQAGNKFVLGAEEDVFAPKQPATMQGILGKQNILELTGSRYRLIKGALVTFLKPESLQNYIKEMDSLAMTLILRETKEKDTIKAAFFMKKLTFTMARNVLFGIRDEYTMEALFKEFASASKALWSLPINFPGTVYWRGLRARSSIANLILPILRKKREDLSSGILSPTSDVISCMLALRDENQL</sequence>
<keyword evidence="2" id="KW-0479">Metal-binding</keyword>
<evidence type="ECO:0000256" key="2">
    <source>
        <dbReference type="ARBA" id="ARBA00022723"/>
    </source>
</evidence>
<dbReference type="OrthoDB" id="3945418at2759"/>
<dbReference type="InterPro" id="IPR001128">
    <property type="entry name" value="Cyt_P450"/>
</dbReference>
<dbReference type="SUPFAM" id="SSF48264">
    <property type="entry name" value="Cytochrome P450"/>
    <property type="match status" value="1"/>
</dbReference>
<accession>A0A8J4VSV6</accession>
<keyword evidence="3" id="KW-0408">Iron</keyword>
<dbReference type="Gene3D" id="1.10.630.10">
    <property type="entry name" value="Cytochrome P450"/>
    <property type="match status" value="1"/>
</dbReference>
<dbReference type="GO" id="GO:0005506">
    <property type="term" value="F:iron ion binding"/>
    <property type="evidence" value="ECO:0007669"/>
    <property type="project" value="InterPro"/>
</dbReference>
<dbReference type="Proteomes" id="UP000737018">
    <property type="component" value="Unassembled WGS sequence"/>
</dbReference>
<dbReference type="InterPro" id="IPR036396">
    <property type="entry name" value="Cyt_P450_sf"/>
</dbReference>
<evidence type="ECO:0000256" key="1">
    <source>
        <dbReference type="ARBA" id="ARBA00010617"/>
    </source>
</evidence>
<dbReference type="AlphaFoldDB" id="A0A8J4VSV6"/>
<gene>
    <name evidence="4" type="ORF">CMV_007295</name>
</gene>
<organism evidence="4 5">
    <name type="scientific">Castanea mollissima</name>
    <name type="common">Chinese chestnut</name>
    <dbReference type="NCBI Taxonomy" id="60419"/>
    <lineage>
        <taxon>Eukaryota</taxon>
        <taxon>Viridiplantae</taxon>
        <taxon>Streptophyta</taxon>
        <taxon>Embryophyta</taxon>
        <taxon>Tracheophyta</taxon>
        <taxon>Spermatophyta</taxon>
        <taxon>Magnoliopsida</taxon>
        <taxon>eudicotyledons</taxon>
        <taxon>Gunneridae</taxon>
        <taxon>Pentapetalae</taxon>
        <taxon>rosids</taxon>
        <taxon>fabids</taxon>
        <taxon>Fagales</taxon>
        <taxon>Fagaceae</taxon>
        <taxon>Castanea</taxon>
    </lineage>
</organism>
<keyword evidence="5" id="KW-1185">Reference proteome</keyword>
<name>A0A8J4VSV6_9ROSI</name>
<evidence type="ECO:0000313" key="4">
    <source>
        <dbReference type="EMBL" id="KAF3968862.1"/>
    </source>
</evidence>
<evidence type="ECO:0000256" key="3">
    <source>
        <dbReference type="ARBA" id="ARBA00023004"/>
    </source>
</evidence>
<dbReference type="EMBL" id="JRKL02000717">
    <property type="protein sequence ID" value="KAF3968862.1"/>
    <property type="molecule type" value="Genomic_DNA"/>
</dbReference>
<dbReference type="GO" id="GO:0004497">
    <property type="term" value="F:monooxygenase activity"/>
    <property type="evidence" value="ECO:0007669"/>
    <property type="project" value="InterPro"/>
</dbReference>
<protein>
    <submittedName>
        <fullName evidence="4">Uncharacterized protein</fullName>
    </submittedName>
</protein>
<proteinExistence type="inferred from homology"/>
<dbReference type="GO" id="GO:0020037">
    <property type="term" value="F:heme binding"/>
    <property type="evidence" value="ECO:0007669"/>
    <property type="project" value="InterPro"/>
</dbReference>
<dbReference type="GO" id="GO:0016125">
    <property type="term" value="P:sterol metabolic process"/>
    <property type="evidence" value="ECO:0007669"/>
    <property type="project" value="TreeGrafter"/>
</dbReference>
<dbReference type="GO" id="GO:0016705">
    <property type="term" value="F:oxidoreductase activity, acting on paired donors, with incorporation or reduction of molecular oxygen"/>
    <property type="evidence" value="ECO:0007669"/>
    <property type="project" value="InterPro"/>
</dbReference>
<dbReference type="Pfam" id="PF00067">
    <property type="entry name" value="p450"/>
    <property type="match status" value="1"/>
</dbReference>